<accession>A0AAD4UQH2</accession>
<comment type="caution">
    <text evidence="1">The sequence shown here is derived from an EMBL/GenBank/DDBJ whole genome shotgun (WGS) entry which is preliminary data.</text>
</comment>
<protein>
    <submittedName>
        <fullName evidence="1">Uncharacterized protein</fullName>
    </submittedName>
</protein>
<proteinExistence type="predicted"/>
<gene>
    <name evidence="1" type="ORF">MG293_001622</name>
</gene>
<evidence type="ECO:0000313" key="1">
    <source>
        <dbReference type="EMBL" id="KAI4549292.1"/>
    </source>
</evidence>
<sequence length="182" mass="20286">MDYSLPGSSVHGIFQARILEWVAMSFSIIELSPDSLKGQTNSPGMALDRSEPKDSSYLRSSIVGFHQPPLPAMPSAYRDTEQERLQSGWICRVAFTGTEAVLGRQIRGALLSNGFWKTLMTKVTLCKQSHCKRSSKSVSHKVTPCYSPQDIRTELITVYAVHTSDAANIDIIYLWMYSPPVD</sequence>
<dbReference type="EMBL" id="JAKZEL010000001">
    <property type="protein sequence ID" value="KAI4549292.1"/>
    <property type="molecule type" value="Genomic_DNA"/>
</dbReference>
<dbReference type="Proteomes" id="UP001214576">
    <property type="component" value="Unassembled WGS sequence"/>
</dbReference>
<dbReference type="AlphaFoldDB" id="A0AAD4UQH2"/>
<name>A0AAD4UQH2_OVIAM</name>
<evidence type="ECO:0000313" key="2">
    <source>
        <dbReference type="Proteomes" id="UP001214576"/>
    </source>
</evidence>
<reference evidence="1" key="1">
    <citation type="submission" date="2022-03" db="EMBL/GenBank/DDBJ databases">
        <title>Genomic analyses of argali, domestic sheep and their hybrids provide insights into chromosomal evolution, heterosis and genetic basis of agronomic traits.</title>
        <authorList>
            <person name="Li M."/>
        </authorList>
    </citation>
    <scope>NUCLEOTIDE SEQUENCE</scope>
    <source>
        <strain evidence="1">CAU-MHL-2022a</strain>
        <tissue evidence="1">Skin</tissue>
    </source>
</reference>
<organism evidence="1 2">
    <name type="scientific">Ovis ammon polii</name>
    <dbReference type="NCBI Taxonomy" id="230172"/>
    <lineage>
        <taxon>Eukaryota</taxon>
        <taxon>Metazoa</taxon>
        <taxon>Chordata</taxon>
        <taxon>Craniata</taxon>
        <taxon>Vertebrata</taxon>
        <taxon>Euteleostomi</taxon>
        <taxon>Mammalia</taxon>
        <taxon>Eutheria</taxon>
        <taxon>Laurasiatheria</taxon>
        <taxon>Artiodactyla</taxon>
        <taxon>Ruminantia</taxon>
        <taxon>Pecora</taxon>
        <taxon>Bovidae</taxon>
        <taxon>Caprinae</taxon>
        <taxon>Ovis</taxon>
    </lineage>
</organism>
<keyword evidence="2" id="KW-1185">Reference proteome</keyword>